<evidence type="ECO:0000256" key="1">
    <source>
        <dbReference type="SAM" id="MobiDB-lite"/>
    </source>
</evidence>
<dbReference type="OrthoDB" id="198852at2759"/>
<evidence type="ECO:0000313" key="4">
    <source>
        <dbReference type="EMBL" id="CAB9524900.1"/>
    </source>
</evidence>
<accession>A0A9N8EUE2</accession>
<feature type="compositionally biased region" description="Polar residues" evidence="1">
    <location>
        <begin position="495"/>
        <end position="507"/>
    </location>
</feature>
<name>A0A9N8EUE2_9STRA</name>
<keyword evidence="2" id="KW-0472">Membrane</keyword>
<gene>
    <name evidence="4" type="ORF">SEMRO_1601_G285190.1</name>
</gene>
<dbReference type="Proteomes" id="UP001153069">
    <property type="component" value="Unassembled WGS sequence"/>
</dbReference>
<dbReference type="Pfam" id="PF03382">
    <property type="entry name" value="DUF285"/>
    <property type="match status" value="1"/>
</dbReference>
<keyword evidence="2" id="KW-0812">Transmembrane</keyword>
<feature type="region of interest" description="Disordered" evidence="1">
    <location>
        <begin position="40"/>
        <end position="77"/>
    </location>
</feature>
<protein>
    <submittedName>
        <fullName evidence="4">Protein kinase kinase kinase</fullName>
    </submittedName>
</protein>
<dbReference type="GO" id="GO:0016301">
    <property type="term" value="F:kinase activity"/>
    <property type="evidence" value="ECO:0007669"/>
    <property type="project" value="UniProtKB-KW"/>
</dbReference>
<evidence type="ECO:0000256" key="2">
    <source>
        <dbReference type="SAM" id="Phobius"/>
    </source>
</evidence>
<reference evidence="4" key="1">
    <citation type="submission" date="2020-06" db="EMBL/GenBank/DDBJ databases">
        <authorList>
            <consortium name="Plant Systems Biology data submission"/>
        </authorList>
    </citation>
    <scope>NUCLEOTIDE SEQUENCE</scope>
    <source>
        <strain evidence="4">D6</strain>
    </source>
</reference>
<dbReference type="InterPro" id="IPR005046">
    <property type="entry name" value="DUF285"/>
</dbReference>
<keyword evidence="3" id="KW-0732">Signal</keyword>
<feature type="chain" id="PRO_5040506541" evidence="3">
    <location>
        <begin position="38"/>
        <end position="507"/>
    </location>
</feature>
<dbReference type="NCBIfam" id="TIGR02167">
    <property type="entry name" value="Liste_lipo_26"/>
    <property type="match status" value="1"/>
</dbReference>
<feature type="transmembrane region" description="Helical" evidence="2">
    <location>
        <begin position="335"/>
        <end position="357"/>
    </location>
</feature>
<feature type="signal peptide" evidence="3">
    <location>
        <begin position="1"/>
        <end position="37"/>
    </location>
</feature>
<keyword evidence="5" id="KW-1185">Reference proteome</keyword>
<evidence type="ECO:0000256" key="3">
    <source>
        <dbReference type="SAM" id="SignalP"/>
    </source>
</evidence>
<keyword evidence="2" id="KW-1133">Transmembrane helix</keyword>
<evidence type="ECO:0000313" key="5">
    <source>
        <dbReference type="Proteomes" id="UP001153069"/>
    </source>
</evidence>
<feature type="region of interest" description="Disordered" evidence="1">
    <location>
        <begin position="486"/>
        <end position="507"/>
    </location>
</feature>
<comment type="caution">
    <text evidence="4">The sequence shown here is derived from an EMBL/GenBank/DDBJ whole genome shotgun (WGS) entry which is preliminary data.</text>
</comment>
<keyword evidence="4" id="KW-0808">Transferase</keyword>
<keyword evidence="4" id="KW-0418">Kinase</keyword>
<organism evidence="4 5">
    <name type="scientific">Seminavis robusta</name>
    <dbReference type="NCBI Taxonomy" id="568900"/>
    <lineage>
        <taxon>Eukaryota</taxon>
        <taxon>Sar</taxon>
        <taxon>Stramenopiles</taxon>
        <taxon>Ochrophyta</taxon>
        <taxon>Bacillariophyta</taxon>
        <taxon>Bacillariophyceae</taxon>
        <taxon>Bacillariophycidae</taxon>
        <taxon>Naviculales</taxon>
        <taxon>Naviculaceae</taxon>
        <taxon>Seminavis</taxon>
    </lineage>
</organism>
<dbReference type="InterPro" id="IPR011889">
    <property type="entry name" value="Liste_lipo_26"/>
</dbReference>
<sequence length="507" mass="57154">MRFSSRKQPSVMFRWFCSWTALILPITLIISVAPAHSQQEEEFKTTRSLQTAEEEFGEMDGPWQDTEDKEEQQSSMTNSRILPLDDDSILTAVHDWVTNSNSNPQYDSPYGHISTWDTSAITDMSHLFTHARFFDADLSHWNVSQVTDMSYMFAFCSSFQSTNTNLQHWDTSHVQSMKFMFHQATQFTGEGLQQWNVARVTDMTYFAQGASSLQPNLWHWDTRSVRSFNRAFHNATQFTGPLCWQLHPQAVAMQTFCGSNGAHFTCDPGHTLDSEINRQWHDCCDCGDYDHTLYDNYHYSDGSSSSFWDDTDNVHDRPDNNSEATTTNNNQKMGVILASCIWAMVIVMMVVVGAVMIKRRHVLRRFFFRDHHKNHHADSMTSSDGTAAAIATLVGHREDTLPATTITTPDNTEDNIPMVMATTTDQTIPPDLLLLPTTTEAFPTPWNTATHVDLLSAQPANVVTVYDSTPTNTAATTTATMAAAVDSHHGPQPPMTQIQHQPQQPPV</sequence>
<proteinExistence type="predicted"/>
<dbReference type="EMBL" id="CAICTM010001599">
    <property type="protein sequence ID" value="CAB9524900.1"/>
    <property type="molecule type" value="Genomic_DNA"/>
</dbReference>
<dbReference type="AlphaFoldDB" id="A0A9N8EUE2"/>